<organism evidence="1 2">
    <name type="scientific">Salmonella typhimurium (strain D23580)</name>
    <dbReference type="NCBI Taxonomy" id="568708"/>
    <lineage>
        <taxon>Bacteria</taxon>
        <taxon>Pseudomonadati</taxon>
        <taxon>Pseudomonadota</taxon>
        <taxon>Gammaproteobacteria</taxon>
        <taxon>Enterobacterales</taxon>
        <taxon>Enterobacteriaceae</taxon>
        <taxon>Salmonella</taxon>
    </lineage>
</organism>
<sequence>MPFSIKNICSGPKGHCPEISSPIQDKPVPRNCTLTSTTCDIQSYTVFSRWSCSYEMRPPGAEERTPRLKFSATELSWLSKTIETERRNTKE</sequence>
<dbReference type="AlphaFoldDB" id="A0A6C7ICB7"/>
<reference evidence="1 2" key="1">
    <citation type="journal article" date="2009" name="Genome Res.">
        <title>Epidemic multiple drug resistant Salmonella typhimurium causing invasive disease in sub-Saharan Africa have a distinct genotype.</title>
        <authorList>
            <person name="Kingsley R.A."/>
            <person name="Msefula C.L."/>
            <person name="Thomson N.R."/>
            <person name="Kariuki S."/>
            <person name="Holt K.E."/>
            <person name="Gordon M.A."/>
            <person name="Harris D."/>
            <person name="Clarke L."/>
            <person name="Whitehead S."/>
            <person name="Sangal V."/>
            <person name="Marsh K."/>
            <person name="Achtman M."/>
            <person name="Molyneux M.E."/>
            <person name="Cormican M."/>
            <person name="Parkhill J."/>
            <person name="Maclennan C.A."/>
            <person name="Heyderman R.S."/>
            <person name="Dougan G."/>
        </authorList>
    </citation>
    <scope>NUCLEOTIDE SEQUENCE [LARGE SCALE GENOMIC DNA]</scope>
    <source>
        <strain evidence="1 2">D23580</strain>
    </source>
</reference>
<accession>A0A6C7ICB7</accession>
<dbReference type="EMBL" id="FN424405">
    <property type="protein sequence ID" value="CBG24860.1"/>
    <property type="molecule type" value="Genomic_DNA"/>
</dbReference>
<gene>
    <name evidence="1" type="ordered locus">STMMW_18511</name>
</gene>
<dbReference type="Proteomes" id="UP000002622">
    <property type="component" value="Chromosome"/>
</dbReference>
<evidence type="ECO:0008006" key="3">
    <source>
        <dbReference type="Google" id="ProtNLM"/>
    </source>
</evidence>
<dbReference type="KEGG" id="sev:STMMW_18511"/>
<evidence type="ECO:0000313" key="1">
    <source>
        <dbReference type="EMBL" id="CBG24860.1"/>
    </source>
</evidence>
<protein>
    <recommendedName>
        <fullName evidence="3">Secretion protein EspO</fullName>
    </recommendedName>
</protein>
<proteinExistence type="predicted"/>
<evidence type="ECO:0000313" key="2">
    <source>
        <dbReference type="Proteomes" id="UP000002622"/>
    </source>
</evidence>
<name>A0A6C7ICB7_SALTD</name>